<dbReference type="Proteomes" id="UP000243053">
    <property type="component" value="Unassembled WGS sequence"/>
</dbReference>
<accession>A0A1Y5E9E1</accession>
<comment type="caution">
    <text evidence="1">The sequence shown here is derived from an EMBL/GenBank/DDBJ whole genome shotgun (WGS) entry which is preliminary data.</text>
</comment>
<proteinExistence type="predicted"/>
<reference evidence="2" key="1">
    <citation type="journal article" date="2017" name="Proc. Natl. Acad. Sci. U.S.A.">
        <title>Simulation of Deepwater Horizon oil plume reveals substrate specialization within a complex community of hydrocarbon degraders.</title>
        <authorList>
            <person name="Hu P."/>
            <person name="Dubinsky E.A."/>
            <person name="Probst A.J."/>
            <person name="Wang J."/>
            <person name="Sieber C.M.K."/>
            <person name="Tom L.M."/>
            <person name="Gardinali P."/>
            <person name="Banfield J.F."/>
            <person name="Atlas R.M."/>
            <person name="Andersen G.L."/>
        </authorList>
    </citation>
    <scope>NUCLEOTIDE SEQUENCE [LARGE SCALE GENOMIC DNA]</scope>
</reference>
<organism evidence="1 2">
    <name type="scientific">Colwellia psychrerythraea</name>
    <name type="common">Vibrio psychroerythus</name>
    <dbReference type="NCBI Taxonomy" id="28229"/>
    <lineage>
        <taxon>Bacteria</taxon>
        <taxon>Pseudomonadati</taxon>
        <taxon>Pseudomonadota</taxon>
        <taxon>Gammaproteobacteria</taxon>
        <taxon>Alteromonadales</taxon>
        <taxon>Colwelliaceae</taxon>
        <taxon>Colwellia</taxon>
    </lineage>
</organism>
<name>A0A1Y5E9E1_COLPS</name>
<dbReference type="AlphaFoldDB" id="A0A1Y5E9E1"/>
<dbReference type="EMBL" id="MAAF01000086">
    <property type="protein sequence ID" value="OUR77605.1"/>
    <property type="molecule type" value="Genomic_DNA"/>
</dbReference>
<protein>
    <submittedName>
        <fullName evidence="1">Uncharacterized protein</fullName>
    </submittedName>
</protein>
<evidence type="ECO:0000313" key="1">
    <source>
        <dbReference type="EMBL" id="OUR77605.1"/>
    </source>
</evidence>
<sequence>MVAPKQEKTNYAQEDNANLKSNLKLKCKRAALEIRSIENFTQWPITEVKVKQITSLVYLDVTRNKRKQSSQNNHTENKVVRVIDKASLTNNVVVIKKLP</sequence>
<evidence type="ECO:0000313" key="2">
    <source>
        <dbReference type="Proteomes" id="UP000243053"/>
    </source>
</evidence>
<gene>
    <name evidence="1" type="ORF">A9Q75_15010</name>
</gene>